<evidence type="ECO:0000256" key="1">
    <source>
        <dbReference type="SAM" id="MobiDB-lite"/>
    </source>
</evidence>
<sequence length="150" mass="16703">MAPKRKETESSPSKGTSAAARLHPPFYEHVLQALSQSGVEDNEHGEEEYFKRDDPNANSPSSQVLGKPLALIVILNCGSFITAYAEYLSDGLQVPTNELDAGLLLKIYVVLLLKYRQVKAQQPYASDIKNPRRPKPNFVTPDEQQLVHID</sequence>
<organism evidence="2 3">
    <name type="scientific">Capsicum annuum</name>
    <name type="common">Capsicum pepper</name>
    <dbReference type="NCBI Taxonomy" id="4072"/>
    <lineage>
        <taxon>Eukaryota</taxon>
        <taxon>Viridiplantae</taxon>
        <taxon>Streptophyta</taxon>
        <taxon>Embryophyta</taxon>
        <taxon>Tracheophyta</taxon>
        <taxon>Spermatophyta</taxon>
        <taxon>Magnoliopsida</taxon>
        <taxon>eudicotyledons</taxon>
        <taxon>Gunneridae</taxon>
        <taxon>Pentapetalae</taxon>
        <taxon>asterids</taxon>
        <taxon>lamiids</taxon>
        <taxon>Solanales</taxon>
        <taxon>Solanaceae</taxon>
        <taxon>Solanoideae</taxon>
        <taxon>Capsiceae</taxon>
        <taxon>Capsicum</taxon>
    </lineage>
</organism>
<evidence type="ECO:0000313" key="3">
    <source>
        <dbReference type="Proteomes" id="UP000222542"/>
    </source>
</evidence>
<dbReference type="PANTHER" id="PTHR33022:SF13">
    <property type="entry name" value="UBIQUITIN-LIKE PROTEASE FAMILY PROFILE DOMAIN-CONTAINING PROTEIN"/>
    <property type="match status" value="1"/>
</dbReference>
<feature type="region of interest" description="Disordered" evidence="1">
    <location>
        <begin position="37"/>
        <end position="62"/>
    </location>
</feature>
<evidence type="ECO:0000313" key="2">
    <source>
        <dbReference type="EMBL" id="PHT65577.1"/>
    </source>
</evidence>
<feature type="region of interest" description="Disordered" evidence="1">
    <location>
        <begin position="1"/>
        <end position="20"/>
    </location>
</feature>
<proteinExistence type="predicted"/>
<dbReference type="AlphaFoldDB" id="A0A2G2Y743"/>
<dbReference type="EMBL" id="AYRZ02000012">
    <property type="protein sequence ID" value="PHT65577.1"/>
    <property type="molecule type" value="Genomic_DNA"/>
</dbReference>
<reference evidence="2 3" key="1">
    <citation type="journal article" date="2014" name="Nat. Genet.">
        <title>Genome sequence of the hot pepper provides insights into the evolution of pungency in Capsicum species.</title>
        <authorList>
            <person name="Kim S."/>
            <person name="Park M."/>
            <person name="Yeom S.I."/>
            <person name="Kim Y.M."/>
            <person name="Lee J.M."/>
            <person name="Lee H.A."/>
            <person name="Seo E."/>
            <person name="Choi J."/>
            <person name="Cheong K."/>
            <person name="Kim K.T."/>
            <person name="Jung K."/>
            <person name="Lee G.W."/>
            <person name="Oh S.K."/>
            <person name="Bae C."/>
            <person name="Kim S.B."/>
            <person name="Lee H.Y."/>
            <person name="Kim S.Y."/>
            <person name="Kim M.S."/>
            <person name="Kang B.C."/>
            <person name="Jo Y.D."/>
            <person name="Yang H.B."/>
            <person name="Jeong H.J."/>
            <person name="Kang W.H."/>
            <person name="Kwon J.K."/>
            <person name="Shin C."/>
            <person name="Lim J.Y."/>
            <person name="Park J.H."/>
            <person name="Huh J.H."/>
            <person name="Kim J.S."/>
            <person name="Kim B.D."/>
            <person name="Cohen O."/>
            <person name="Paran I."/>
            <person name="Suh M.C."/>
            <person name="Lee S.B."/>
            <person name="Kim Y.K."/>
            <person name="Shin Y."/>
            <person name="Noh S.J."/>
            <person name="Park J."/>
            <person name="Seo Y.S."/>
            <person name="Kwon S.Y."/>
            <person name="Kim H.A."/>
            <person name="Park J.M."/>
            <person name="Kim H.J."/>
            <person name="Choi S.B."/>
            <person name="Bosland P.W."/>
            <person name="Reeves G."/>
            <person name="Jo S.H."/>
            <person name="Lee B.W."/>
            <person name="Cho H.T."/>
            <person name="Choi H.S."/>
            <person name="Lee M.S."/>
            <person name="Yu Y."/>
            <person name="Do Choi Y."/>
            <person name="Park B.S."/>
            <person name="van Deynze A."/>
            <person name="Ashrafi H."/>
            <person name="Hill T."/>
            <person name="Kim W.T."/>
            <person name="Pai H.S."/>
            <person name="Ahn H.K."/>
            <person name="Yeam I."/>
            <person name="Giovannoni J.J."/>
            <person name="Rose J.K."/>
            <person name="Sorensen I."/>
            <person name="Lee S.J."/>
            <person name="Kim R.W."/>
            <person name="Choi I.Y."/>
            <person name="Choi B.S."/>
            <person name="Lim J.S."/>
            <person name="Lee Y.H."/>
            <person name="Choi D."/>
        </authorList>
    </citation>
    <scope>NUCLEOTIDE SEQUENCE [LARGE SCALE GENOMIC DNA]</scope>
    <source>
        <strain evidence="3">cv. CM334</strain>
    </source>
</reference>
<accession>A0A2G2Y743</accession>
<dbReference type="PANTHER" id="PTHR33022">
    <property type="entry name" value="DUF1985 DOMAIN-CONTAINING PROTEIN"/>
    <property type="match status" value="1"/>
</dbReference>
<dbReference type="Proteomes" id="UP000222542">
    <property type="component" value="Unassembled WGS sequence"/>
</dbReference>
<gene>
    <name evidence="2" type="ORF">T459_30002</name>
</gene>
<dbReference type="Gramene" id="PHT65577">
    <property type="protein sequence ID" value="PHT65577"/>
    <property type="gene ID" value="T459_30002"/>
</dbReference>
<reference evidence="2 3" key="2">
    <citation type="journal article" date="2017" name="Genome Biol.">
        <title>New reference genome sequences of hot pepper reveal the massive evolution of plant disease-resistance genes by retroduplication.</title>
        <authorList>
            <person name="Kim S."/>
            <person name="Park J."/>
            <person name="Yeom S.I."/>
            <person name="Kim Y.M."/>
            <person name="Seo E."/>
            <person name="Kim K.T."/>
            <person name="Kim M.S."/>
            <person name="Lee J.M."/>
            <person name="Cheong K."/>
            <person name="Shin H.S."/>
            <person name="Kim S.B."/>
            <person name="Han K."/>
            <person name="Lee J."/>
            <person name="Park M."/>
            <person name="Lee H.A."/>
            <person name="Lee H.Y."/>
            <person name="Lee Y."/>
            <person name="Oh S."/>
            <person name="Lee J.H."/>
            <person name="Choi E."/>
            <person name="Choi E."/>
            <person name="Lee S.E."/>
            <person name="Jeon J."/>
            <person name="Kim H."/>
            <person name="Choi G."/>
            <person name="Song H."/>
            <person name="Lee J."/>
            <person name="Lee S.C."/>
            <person name="Kwon J.K."/>
            <person name="Lee H.Y."/>
            <person name="Koo N."/>
            <person name="Hong Y."/>
            <person name="Kim R.W."/>
            <person name="Kang W.H."/>
            <person name="Huh J.H."/>
            <person name="Kang B.C."/>
            <person name="Yang T.J."/>
            <person name="Lee Y.H."/>
            <person name="Bennetzen J.L."/>
            <person name="Choi D."/>
        </authorList>
    </citation>
    <scope>NUCLEOTIDE SEQUENCE [LARGE SCALE GENOMIC DNA]</scope>
    <source>
        <strain evidence="3">cv. CM334</strain>
    </source>
</reference>
<feature type="region of interest" description="Disordered" evidence="1">
    <location>
        <begin position="126"/>
        <end position="150"/>
    </location>
</feature>
<comment type="caution">
    <text evidence="2">The sequence shown here is derived from an EMBL/GenBank/DDBJ whole genome shotgun (WGS) entry which is preliminary data.</text>
</comment>
<protein>
    <submittedName>
        <fullName evidence="2">Uncharacterized protein</fullName>
    </submittedName>
</protein>
<name>A0A2G2Y743_CAPAN</name>
<keyword evidence="3" id="KW-1185">Reference proteome</keyword>